<evidence type="ECO:0000313" key="7">
    <source>
        <dbReference type="Proteomes" id="UP001143486"/>
    </source>
</evidence>
<dbReference type="PANTHER" id="PTHR23407:SF1">
    <property type="entry name" value="5-FORMYLTETRAHYDROFOLATE CYCLO-LIGASE"/>
    <property type="match status" value="1"/>
</dbReference>
<reference evidence="6" key="1">
    <citation type="journal article" date="2014" name="Int. J. Syst. Evol. Microbiol.">
        <title>Complete genome sequence of Corynebacterium casei LMG S-19264T (=DSM 44701T), isolated from a smear-ripened cheese.</title>
        <authorList>
            <consortium name="US DOE Joint Genome Institute (JGI-PGF)"/>
            <person name="Walter F."/>
            <person name="Albersmeier A."/>
            <person name="Kalinowski J."/>
            <person name="Ruckert C."/>
        </authorList>
    </citation>
    <scope>NUCLEOTIDE SEQUENCE</scope>
    <source>
        <strain evidence="6">VKM B-1513</strain>
    </source>
</reference>
<proteinExistence type="inferred from homology"/>
<reference evidence="6" key="2">
    <citation type="submission" date="2023-01" db="EMBL/GenBank/DDBJ databases">
        <authorList>
            <person name="Sun Q."/>
            <person name="Evtushenko L."/>
        </authorList>
    </citation>
    <scope>NUCLEOTIDE SEQUENCE</scope>
    <source>
        <strain evidence="6">VKM B-1513</strain>
    </source>
</reference>
<keyword evidence="3 4" id="KW-0067">ATP-binding</keyword>
<dbReference type="RefSeq" id="WP_271186285.1">
    <property type="nucleotide sequence ID" value="NZ_BSFE01000003.1"/>
</dbReference>
<dbReference type="GO" id="GO:0009396">
    <property type="term" value="P:folic acid-containing compound biosynthetic process"/>
    <property type="evidence" value="ECO:0007669"/>
    <property type="project" value="TreeGrafter"/>
</dbReference>
<dbReference type="GO" id="GO:0035999">
    <property type="term" value="P:tetrahydrofolate interconversion"/>
    <property type="evidence" value="ECO:0007669"/>
    <property type="project" value="TreeGrafter"/>
</dbReference>
<evidence type="ECO:0000256" key="3">
    <source>
        <dbReference type="ARBA" id="ARBA00022840"/>
    </source>
</evidence>
<dbReference type="InterPro" id="IPR024185">
    <property type="entry name" value="FTHF_cligase-like_sf"/>
</dbReference>
<dbReference type="InterPro" id="IPR037171">
    <property type="entry name" value="NagB/RpiA_transferase-like"/>
</dbReference>
<dbReference type="InterPro" id="IPR002698">
    <property type="entry name" value="FTHF_cligase"/>
</dbReference>
<keyword evidence="5" id="KW-0460">Magnesium</keyword>
<feature type="binding site" evidence="4">
    <location>
        <position position="58"/>
    </location>
    <ligand>
        <name>substrate</name>
    </ligand>
</feature>
<evidence type="ECO:0000256" key="2">
    <source>
        <dbReference type="ARBA" id="ARBA00022741"/>
    </source>
</evidence>
<feature type="binding site" evidence="4">
    <location>
        <begin position="133"/>
        <end position="141"/>
    </location>
    <ligand>
        <name>ATP</name>
        <dbReference type="ChEBI" id="CHEBI:30616"/>
    </ligand>
</feature>
<protein>
    <recommendedName>
        <fullName evidence="5">5-formyltetrahydrofolate cyclo-ligase</fullName>
        <ecNumber evidence="5">6.3.3.2</ecNumber>
    </recommendedName>
</protein>
<name>A0A9W6ILV4_9PROT</name>
<dbReference type="NCBIfam" id="TIGR02727">
    <property type="entry name" value="MTHFS_bact"/>
    <property type="match status" value="1"/>
</dbReference>
<keyword evidence="7" id="KW-1185">Reference proteome</keyword>
<gene>
    <name evidence="6" type="ORF">GCM10017621_14300</name>
</gene>
<evidence type="ECO:0000256" key="5">
    <source>
        <dbReference type="RuleBase" id="RU361279"/>
    </source>
</evidence>
<comment type="catalytic activity">
    <reaction evidence="5">
        <text>(6S)-5-formyl-5,6,7,8-tetrahydrofolate + ATP = (6R)-5,10-methenyltetrahydrofolate + ADP + phosphate</text>
        <dbReference type="Rhea" id="RHEA:10488"/>
        <dbReference type="ChEBI" id="CHEBI:30616"/>
        <dbReference type="ChEBI" id="CHEBI:43474"/>
        <dbReference type="ChEBI" id="CHEBI:57455"/>
        <dbReference type="ChEBI" id="CHEBI:57457"/>
        <dbReference type="ChEBI" id="CHEBI:456216"/>
        <dbReference type="EC" id="6.3.3.2"/>
    </reaction>
</comment>
<sequence length="191" mass="20978">MTETTDAKSVLRRRLIADRIAASAARPEAGERLVDHFAPNWRPRAGMVVAGYHPLPHEIDPGPLMASFAAAGAQLCLPVVQGRDRPLVFRCWRAGDTLEARAFGVKEPTDRAPETVPDLVLVPLVGVDRQGVRLGFGAGYYDRTLARLRKAGEVRVVGLAYPEQCVDRLPCEDHDQRLDALVTDEGWQAFA</sequence>
<dbReference type="SUPFAM" id="SSF100950">
    <property type="entry name" value="NagB/RpiA/CoA transferase-like"/>
    <property type="match status" value="1"/>
</dbReference>
<dbReference type="GO" id="GO:0030272">
    <property type="term" value="F:5-formyltetrahydrofolate cyclo-ligase activity"/>
    <property type="evidence" value="ECO:0007669"/>
    <property type="project" value="UniProtKB-EC"/>
</dbReference>
<dbReference type="EC" id="6.3.3.2" evidence="5"/>
<dbReference type="Gene3D" id="3.40.50.10420">
    <property type="entry name" value="NagB/RpiA/CoA transferase-like"/>
    <property type="match status" value="1"/>
</dbReference>
<keyword evidence="2 4" id="KW-0547">Nucleotide-binding</keyword>
<dbReference type="EMBL" id="BSFE01000003">
    <property type="protein sequence ID" value="GLK51922.1"/>
    <property type="molecule type" value="Genomic_DNA"/>
</dbReference>
<comment type="cofactor">
    <cofactor evidence="5">
        <name>Mg(2+)</name>
        <dbReference type="ChEBI" id="CHEBI:18420"/>
    </cofactor>
</comment>
<comment type="similarity">
    <text evidence="1 5">Belongs to the 5-formyltetrahydrofolate cyclo-ligase family.</text>
</comment>
<dbReference type="GO" id="GO:0046872">
    <property type="term" value="F:metal ion binding"/>
    <property type="evidence" value="ECO:0007669"/>
    <property type="project" value="UniProtKB-KW"/>
</dbReference>
<accession>A0A9W6ILV4</accession>
<keyword evidence="5" id="KW-0479">Metal-binding</keyword>
<dbReference type="AlphaFoldDB" id="A0A9W6ILV4"/>
<evidence type="ECO:0000256" key="1">
    <source>
        <dbReference type="ARBA" id="ARBA00010638"/>
    </source>
</evidence>
<feature type="binding site" evidence="4">
    <location>
        <begin position="8"/>
        <end position="12"/>
    </location>
    <ligand>
        <name>ATP</name>
        <dbReference type="ChEBI" id="CHEBI:30616"/>
    </ligand>
</feature>
<dbReference type="PIRSF" id="PIRSF006806">
    <property type="entry name" value="FTHF_cligase"/>
    <property type="match status" value="1"/>
</dbReference>
<dbReference type="Proteomes" id="UP001143486">
    <property type="component" value="Unassembled WGS sequence"/>
</dbReference>
<organism evidence="6 7">
    <name type="scientific">Maricaulis virginensis</name>
    <dbReference type="NCBI Taxonomy" id="144022"/>
    <lineage>
        <taxon>Bacteria</taxon>
        <taxon>Pseudomonadati</taxon>
        <taxon>Pseudomonadota</taxon>
        <taxon>Alphaproteobacteria</taxon>
        <taxon>Maricaulales</taxon>
        <taxon>Maricaulaceae</taxon>
        <taxon>Maricaulis</taxon>
    </lineage>
</organism>
<dbReference type="PANTHER" id="PTHR23407">
    <property type="entry name" value="ATPASE INHIBITOR/5-FORMYLTETRAHYDROFOLATE CYCLO-LIGASE"/>
    <property type="match status" value="1"/>
</dbReference>
<dbReference type="Pfam" id="PF01812">
    <property type="entry name" value="5-FTHF_cyc-lig"/>
    <property type="match status" value="1"/>
</dbReference>
<comment type="caution">
    <text evidence="6">The sequence shown here is derived from an EMBL/GenBank/DDBJ whole genome shotgun (WGS) entry which is preliminary data.</text>
</comment>
<evidence type="ECO:0000256" key="4">
    <source>
        <dbReference type="PIRSR" id="PIRSR006806-1"/>
    </source>
</evidence>
<dbReference type="GO" id="GO:0005524">
    <property type="term" value="F:ATP binding"/>
    <property type="evidence" value="ECO:0007669"/>
    <property type="project" value="UniProtKB-KW"/>
</dbReference>
<evidence type="ECO:0000313" key="6">
    <source>
        <dbReference type="EMBL" id="GLK51922.1"/>
    </source>
</evidence>